<dbReference type="Pfam" id="PF13100">
    <property type="entry name" value="OstA_2"/>
    <property type="match status" value="1"/>
</dbReference>
<dbReference type="InterPro" id="IPR005653">
    <property type="entry name" value="OstA-like_N"/>
</dbReference>
<protein>
    <recommendedName>
        <fullName evidence="1">Organic solvent tolerance-like N-terminal domain-containing protein</fullName>
    </recommendedName>
</protein>
<keyword evidence="3" id="KW-1185">Reference proteome</keyword>
<dbReference type="AlphaFoldDB" id="A0A369I8H2"/>
<organism evidence="2 3">
    <name type="scientific">Runella aurantiaca</name>
    <dbReference type="NCBI Taxonomy" id="2282308"/>
    <lineage>
        <taxon>Bacteria</taxon>
        <taxon>Pseudomonadati</taxon>
        <taxon>Bacteroidota</taxon>
        <taxon>Cytophagia</taxon>
        <taxon>Cytophagales</taxon>
        <taxon>Spirosomataceae</taxon>
        <taxon>Runella</taxon>
    </lineage>
</organism>
<name>A0A369I8H2_9BACT</name>
<comment type="caution">
    <text evidence="2">The sequence shown here is derived from an EMBL/GenBank/DDBJ whole genome shotgun (WGS) entry which is preliminary data.</text>
</comment>
<dbReference type="Gene3D" id="2.60.450.10">
    <property type="entry name" value="Lipopolysaccharide (LPS) transport protein A like domain"/>
    <property type="match status" value="2"/>
</dbReference>
<dbReference type="EMBL" id="QPIW01000022">
    <property type="protein sequence ID" value="RDB03823.1"/>
    <property type="molecule type" value="Genomic_DNA"/>
</dbReference>
<evidence type="ECO:0000259" key="1">
    <source>
        <dbReference type="Pfam" id="PF13100"/>
    </source>
</evidence>
<dbReference type="Proteomes" id="UP000253141">
    <property type="component" value="Unassembled WGS sequence"/>
</dbReference>
<accession>A0A369I8H2</accession>
<proteinExistence type="predicted"/>
<evidence type="ECO:0000313" key="3">
    <source>
        <dbReference type="Proteomes" id="UP000253141"/>
    </source>
</evidence>
<gene>
    <name evidence="2" type="ORF">DVG78_21445</name>
</gene>
<reference evidence="2 3" key="1">
    <citation type="submission" date="2018-07" db="EMBL/GenBank/DDBJ databases">
        <title>Genome analysis of Runella aurantiaca.</title>
        <authorList>
            <person name="Yang X."/>
        </authorList>
    </citation>
    <scope>NUCLEOTIDE SEQUENCE [LARGE SCALE GENOMIC DNA]</scope>
    <source>
        <strain evidence="2 3">YX9</strain>
    </source>
</reference>
<sequence length="677" mass="75558">MIFSKISHIHCNPKALFCVYGIKRLIILMSVFSSVFTYAQRPSAGPSSPNQGEDKVFLLGADSMTVMKMTDGSEVRRVVNKVVFRHKGALMYCNLAIHNVASNAIEAYGNVRIVQGDTITVTGDTLFYYGNSRLAKVMGKVVNLKDRKRTVTSTKIEYDMATGVAFYPNKGKIIDAENTLTSNIGYYDTRTKVSTYYTNVKLVNKKYTLTTDTLIYNSLTKIADFKSPTKVVSKEGTVIAKNGSYNTDTGESLFRTRTTIDNPDYTLTGDSLSFDNLNKKGFAKGKVEIVSKNDDTILNGDFGIYNGKLGISKVWGHALTRSVISKDTLFMTADTLYSIDIQPDTTTATTSKPNLSSKQLDKNKVDADSLAKAKPVVGFSLKGRKSNVFLKEMTPSNQANLAKRIAVKTKASADSLLSILPLPASGRELSKPAKDALVNQKADTSNAQKPRKLIGYKNVLLYKKDLQSRCDSLIYNSLDSNITFLKKPIIWSSKYQLEADSIVAQMVEQKLRTMYLKAKSFVISQDTLLNFNQVKGRRITAYFDDSTRLQRVFVEGNGESIYFAANEEKKAMGMNRVECAKMTLNFRRNQVHRIQFVGQPDGRFIPPQSIKGDDKELEGFSWRIKEKPTKLEILTKAGFKPIEPKIVKPPETKESKAVKTVTKEVLKTRVKSNKKKL</sequence>
<evidence type="ECO:0000313" key="2">
    <source>
        <dbReference type="EMBL" id="RDB03823.1"/>
    </source>
</evidence>
<feature type="domain" description="Organic solvent tolerance-like N-terminal" evidence="1">
    <location>
        <begin position="53"/>
        <end position="212"/>
    </location>
</feature>